<keyword evidence="3" id="KW-1185">Reference proteome</keyword>
<dbReference type="OrthoDB" id="7466780at2759"/>
<accession>A0A8K0C5V8</accession>
<feature type="region of interest" description="Disordered" evidence="1">
    <location>
        <begin position="94"/>
        <end position="154"/>
    </location>
</feature>
<proteinExistence type="predicted"/>
<dbReference type="AlphaFoldDB" id="A0A8K0C5V8"/>
<evidence type="ECO:0000256" key="1">
    <source>
        <dbReference type="SAM" id="MobiDB-lite"/>
    </source>
</evidence>
<evidence type="ECO:0000313" key="2">
    <source>
        <dbReference type="EMBL" id="KAF2879799.1"/>
    </source>
</evidence>
<reference evidence="2" key="1">
    <citation type="submission" date="2019-08" db="EMBL/GenBank/DDBJ databases">
        <title>The genome of the North American firefly Photinus pyralis.</title>
        <authorList>
            <consortium name="Photinus pyralis genome working group"/>
            <person name="Fallon T.R."/>
            <person name="Sander Lower S.E."/>
            <person name="Weng J.-K."/>
        </authorList>
    </citation>
    <scope>NUCLEOTIDE SEQUENCE</scope>
    <source>
        <strain evidence="2">TRF0915ILg1</strain>
        <tissue evidence="2">Whole body</tissue>
    </source>
</reference>
<sequence>MTLVTEEEHFRYTQNFSTLLNNRTPQHSQTKPVQKTQHFTPNRIYNQPLQSNSFTRRPQPFMHQQSPNQHFPQQTQFPSQPINIRPRPIQRTFPTNAQLFGPSKDVFKPTGRIPSNTPEPMSTTFRNNTVRRPFQNHPQTSTNTFSNHFKSTGPRNFISEELHQIDDDLYDNTQPNGGYDYQNFAPNSNDSYTTEITNDNLEDEQVYSDDPTLTETDYPQNSTEAQLQPPTT</sequence>
<feature type="compositionally biased region" description="Polar residues" evidence="1">
    <location>
        <begin position="184"/>
        <end position="199"/>
    </location>
</feature>
<dbReference type="Proteomes" id="UP000801492">
    <property type="component" value="Unassembled WGS sequence"/>
</dbReference>
<dbReference type="EMBL" id="VTPC01091070">
    <property type="protein sequence ID" value="KAF2879799.1"/>
    <property type="molecule type" value="Genomic_DNA"/>
</dbReference>
<feature type="compositionally biased region" description="Polar residues" evidence="1">
    <location>
        <begin position="211"/>
        <end position="232"/>
    </location>
</feature>
<organism evidence="2 3">
    <name type="scientific">Ignelater luminosus</name>
    <name type="common">Cucubano</name>
    <name type="synonym">Pyrophorus luminosus</name>
    <dbReference type="NCBI Taxonomy" id="2038154"/>
    <lineage>
        <taxon>Eukaryota</taxon>
        <taxon>Metazoa</taxon>
        <taxon>Ecdysozoa</taxon>
        <taxon>Arthropoda</taxon>
        <taxon>Hexapoda</taxon>
        <taxon>Insecta</taxon>
        <taxon>Pterygota</taxon>
        <taxon>Neoptera</taxon>
        <taxon>Endopterygota</taxon>
        <taxon>Coleoptera</taxon>
        <taxon>Polyphaga</taxon>
        <taxon>Elateriformia</taxon>
        <taxon>Elateroidea</taxon>
        <taxon>Elateridae</taxon>
        <taxon>Agrypninae</taxon>
        <taxon>Pyrophorini</taxon>
        <taxon>Ignelater</taxon>
    </lineage>
</organism>
<evidence type="ECO:0000313" key="3">
    <source>
        <dbReference type="Proteomes" id="UP000801492"/>
    </source>
</evidence>
<comment type="caution">
    <text evidence="2">The sequence shown here is derived from an EMBL/GenBank/DDBJ whole genome shotgun (WGS) entry which is preliminary data.</text>
</comment>
<feature type="compositionally biased region" description="Polar residues" evidence="1">
    <location>
        <begin position="113"/>
        <end position="154"/>
    </location>
</feature>
<name>A0A8K0C5V8_IGNLU</name>
<protein>
    <submittedName>
        <fullName evidence="2">Uncharacterized protein</fullName>
    </submittedName>
</protein>
<gene>
    <name evidence="2" type="ORF">ILUMI_26374</name>
</gene>
<feature type="region of interest" description="Disordered" evidence="1">
    <location>
        <begin position="168"/>
        <end position="232"/>
    </location>
</feature>